<proteinExistence type="predicted"/>
<gene>
    <name evidence="2" type="ORF">SAMN05216298_4306</name>
</gene>
<evidence type="ECO:0000313" key="3">
    <source>
        <dbReference type="Proteomes" id="UP000198662"/>
    </source>
</evidence>
<organism evidence="2 3">
    <name type="scientific">Glycomyces sambucus</name>
    <dbReference type="NCBI Taxonomy" id="380244"/>
    <lineage>
        <taxon>Bacteria</taxon>
        <taxon>Bacillati</taxon>
        <taxon>Actinomycetota</taxon>
        <taxon>Actinomycetes</taxon>
        <taxon>Glycomycetales</taxon>
        <taxon>Glycomycetaceae</taxon>
        <taxon>Glycomyces</taxon>
    </lineage>
</organism>
<protein>
    <submittedName>
        <fullName evidence="2">Smr domain-containing protein</fullName>
    </submittedName>
</protein>
<dbReference type="AlphaFoldDB" id="A0A1G9KYD5"/>
<accession>A0A1G9KYD5</accession>
<feature type="domain" description="Smr" evidence="1">
    <location>
        <begin position="6"/>
        <end position="83"/>
    </location>
</feature>
<dbReference type="Pfam" id="PF01713">
    <property type="entry name" value="Smr"/>
    <property type="match status" value="1"/>
</dbReference>
<name>A0A1G9KYD5_9ACTN</name>
<keyword evidence="3" id="KW-1185">Reference proteome</keyword>
<dbReference type="InterPro" id="IPR002625">
    <property type="entry name" value="Smr_dom"/>
</dbReference>
<dbReference type="SUPFAM" id="SSF160443">
    <property type="entry name" value="SMR domain-like"/>
    <property type="match status" value="1"/>
</dbReference>
<sequence length="96" mass="11397">MAKLVLDLHDIFNKGDQIEKALRDVIQEAVDKRIDLVEIIPGKGSGQLKKKVLRFLDQKEVKALYHRVDKDSKNFGRLFVHFRFEQSQHKDKRRKR</sequence>
<dbReference type="RefSeq" id="WP_091053484.1">
    <property type="nucleotide sequence ID" value="NZ_FNGF01000006.1"/>
</dbReference>
<evidence type="ECO:0000313" key="2">
    <source>
        <dbReference type="EMBL" id="SDL54564.1"/>
    </source>
</evidence>
<dbReference type="OrthoDB" id="5784976at2"/>
<reference evidence="3" key="1">
    <citation type="submission" date="2016-10" db="EMBL/GenBank/DDBJ databases">
        <authorList>
            <person name="Varghese N."/>
            <person name="Submissions S."/>
        </authorList>
    </citation>
    <scope>NUCLEOTIDE SEQUENCE [LARGE SCALE GENOMIC DNA]</scope>
    <source>
        <strain evidence="3">CGMCC 4.3147</strain>
    </source>
</reference>
<evidence type="ECO:0000259" key="1">
    <source>
        <dbReference type="Pfam" id="PF01713"/>
    </source>
</evidence>
<dbReference type="InterPro" id="IPR036063">
    <property type="entry name" value="Smr_dom_sf"/>
</dbReference>
<dbReference type="Proteomes" id="UP000198662">
    <property type="component" value="Unassembled WGS sequence"/>
</dbReference>
<dbReference type="Gene3D" id="3.30.1370.110">
    <property type="match status" value="1"/>
</dbReference>
<dbReference type="EMBL" id="FNGF01000006">
    <property type="protein sequence ID" value="SDL54564.1"/>
    <property type="molecule type" value="Genomic_DNA"/>
</dbReference>
<dbReference type="STRING" id="380244.SAMN05216298_4306"/>